<accession>A0A8B7ZSG5</accession>
<keyword evidence="9" id="KW-0325">Glycoprotein</keyword>
<keyword evidence="5" id="KW-0677">Repeat</keyword>
<evidence type="ECO:0000256" key="6">
    <source>
        <dbReference type="ARBA" id="ARBA00022989"/>
    </source>
</evidence>
<dbReference type="FunFam" id="3.10.250.10:FF:000016">
    <property type="entry name" value="Scavenger receptor cysteine-rich protein type 12"/>
    <property type="match status" value="3"/>
</dbReference>
<feature type="disulfide bond" evidence="10">
    <location>
        <begin position="109"/>
        <end position="119"/>
    </location>
</feature>
<dbReference type="InterPro" id="IPR057244">
    <property type="entry name" value="GAIN_B"/>
</dbReference>
<dbReference type="InterPro" id="IPR046338">
    <property type="entry name" value="GAIN_dom_sf"/>
</dbReference>
<evidence type="ECO:0000256" key="2">
    <source>
        <dbReference type="ARBA" id="ARBA00004167"/>
    </source>
</evidence>
<evidence type="ECO:0000256" key="5">
    <source>
        <dbReference type="ARBA" id="ARBA00022737"/>
    </source>
</evidence>
<evidence type="ECO:0000259" key="13">
    <source>
        <dbReference type="PROSITE" id="PS50261"/>
    </source>
</evidence>
<comment type="caution">
    <text evidence="10">Lacks conserved residue(s) required for the propagation of feature annotation.</text>
</comment>
<feature type="domain" description="GAIN-B" evidence="12">
    <location>
        <begin position="1173"/>
        <end position="1321"/>
    </location>
</feature>
<dbReference type="GO" id="GO:0016020">
    <property type="term" value="C:membrane"/>
    <property type="evidence" value="ECO:0007669"/>
    <property type="project" value="UniProtKB-SubCell"/>
</dbReference>
<feature type="domain" description="SRCR" evidence="14">
    <location>
        <begin position="362"/>
        <end position="460"/>
    </location>
</feature>
<feature type="transmembrane region" description="Helical" evidence="11">
    <location>
        <begin position="1546"/>
        <end position="1566"/>
    </location>
</feature>
<evidence type="ECO:0000259" key="12">
    <source>
        <dbReference type="PROSITE" id="PS50221"/>
    </source>
</evidence>
<dbReference type="PANTHER" id="PTHR19331:SF465">
    <property type="entry name" value="EGG PEPTIDE SPERACT RECEPTOR"/>
    <property type="match status" value="1"/>
</dbReference>
<dbReference type="Gene3D" id="1.20.1070.10">
    <property type="entry name" value="Rhodopsin 7-helix transmembrane proteins"/>
    <property type="match status" value="1"/>
</dbReference>
<feature type="transmembrane region" description="Helical" evidence="11">
    <location>
        <begin position="1389"/>
        <end position="1413"/>
    </location>
</feature>
<feature type="transmembrane region" description="Helical" evidence="11">
    <location>
        <begin position="1331"/>
        <end position="1353"/>
    </location>
</feature>
<dbReference type="OrthoDB" id="536948at2759"/>
<evidence type="ECO:0000256" key="3">
    <source>
        <dbReference type="ARBA" id="ARBA00022692"/>
    </source>
</evidence>
<organism evidence="15 16">
    <name type="scientific">Acanthaster planci</name>
    <name type="common">Crown-of-thorns starfish</name>
    <dbReference type="NCBI Taxonomy" id="133434"/>
    <lineage>
        <taxon>Eukaryota</taxon>
        <taxon>Metazoa</taxon>
        <taxon>Echinodermata</taxon>
        <taxon>Eleutherozoa</taxon>
        <taxon>Asterozoa</taxon>
        <taxon>Asteroidea</taxon>
        <taxon>Valvatacea</taxon>
        <taxon>Valvatida</taxon>
        <taxon>Acanthasteridae</taxon>
        <taxon>Acanthaster</taxon>
    </lineage>
</organism>
<feature type="domain" description="SRCR" evidence="14">
    <location>
        <begin position="252"/>
        <end position="356"/>
    </location>
</feature>
<evidence type="ECO:0000313" key="15">
    <source>
        <dbReference type="Proteomes" id="UP000694845"/>
    </source>
</evidence>
<feature type="disulfide bond" evidence="10">
    <location>
        <begin position="217"/>
        <end position="227"/>
    </location>
</feature>
<dbReference type="Proteomes" id="UP000694845">
    <property type="component" value="Unplaced"/>
</dbReference>
<protein>
    <submittedName>
        <fullName evidence="16">Uncharacterized protein LOC110988802 isoform X1</fullName>
    </submittedName>
</protein>
<evidence type="ECO:0000256" key="11">
    <source>
        <dbReference type="SAM" id="Phobius"/>
    </source>
</evidence>
<feature type="domain" description="SRCR" evidence="14">
    <location>
        <begin position="575"/>
        <end position="679"/>
    </location>
</feature>
<dbReference type="Pfam" id="PF00002">
    <property type="entry name" value="7tm_2"/>
    <property type="match status" value="1"/>
</dbReference>
<proteinExistence type="predicted"/>
<sequence>MSNVRCSGSESHLHECPFDGWGAGSNHVLDAGVVCQIDYDFPVRLHGGTSERQGVLQINFQGIWGGVSYDNWDALIDDAVVCRELGFHGPTLSYSIYQRQPLYFGGVECVGDEIALDDCSSGGWLAARSVRSVFVSCQIEDEAFLAVRLVDGLSSKQGRLEVNYGDSWENVNDNYWDDAASSVVCRQLGHFGQNVTVSQNFFGDGGKPVMMPYKFDCRGDEPTLADCQMMSVSESSGFAVGIVCQADEYHPVRLVGGPSNTSGLVEVFFNGNWVAVCRNYDSVDQTYGRVICRQLGYDGSSVLANERFFAGGHGALDMYGMNNIHCSGNETKLTDCTFRGWGVLPCPSHTVGVMCQADEYQVQIAHDELPVTAGRVEVMLHGRWGTICSDGWDKMDASVVCRQLGYIGPSIFLAILYQREVHVPSHLTNVDCTGDEANLADCSLGPLGASCLYVAGVKCQADDDFPVRLVDGSSATEGRVEIFVNDEWRTVCDRSWNSNAARVVCRQLGYTSGLSVAVVGLIFGQGVTSQQLIGVNCSGEENRLIDCISEPDYFCPHFSYQHAGVICQADEDFSIRLVNGSSPRSGHVELFFHGQWSSICNYGFTTSDADVVCRHLGYRGPNIAFLGNVPEEELRPLQISLEACHDPDPRPTLAECLVEQNVPGLYSCNRNAALEVICQSDETFPVRLVDGMSYASGRVEIFFRGQWGTVCSSGWGINDATVICNQLGFDGAEAPVYYSLFGRGSGPVWLRSPQCIGNETRLADCPISAWGTAHPCQDTAGVICNAAFGSTCPPPEVSSVGTGLPTIEVVIPPEHSVANVSWTQPTAVNLPGSYEEQTTCQSIDDSAPPRPCASGDAFGVTYNPLVRYNNLTRVEVAVGPNGTENKSHRCTFYISVRVKNFSPSIGGLLPRLPVHYPEFLFSDSSPGNCSEDVTSNPQFGSLLWPSTEAGSMVESTQKCAPFTSHAGNPVATRNCSLNVQQGIARWKEPHYHSCGEQQNGSLSDEVRKNVLVPDAVKAQEVYLKLMSLKLRIDDDLSTGNVSEVSHILHDIASSNVGTPEVTFQFLDATNKIIGLLRNLEASSSVEAGKLTSIAQSIEAQVSVALRQQGTVSIQMDFIQVETVRLNSSEVESGLNFTLVRQDDLLSSVESTSEETGAFAGAEVRVYEKTGDLPPGMIAAVSLPSNLSALNKTVNGNSSLRPIAARFIAFADDTLFPSSRTMRKSQSSKGIRSLIPGAIVSLSVEDVELVNLTEPVVVQFQLPEMTNVKEAVCVFWDFTLKNGVGDWSNAGCELHGVTNGIYKCLCNHATNFAVFVELQEELKSYHRGLNPITQIGCIASAGMYMAILLMYIPLRNLRQRKSGQMFSQFIFALLIMYTVFVAGVDNARGSTYGCVIVSALLHYLPLATMMWTAVEARNMYTVALHGQSTEEYKHFMIIASIVAWGLPLIVTGIPLIVATDQYGNADYCFLAPNLAMYFSLLLPICLILVNNLVHYVLVGHILGKSKKEPSLGQLKRCLVAAIGICNLTLGTWCLGLLSLYFATDVLSIIFCALSCVQIALACCKVSLLMRGSSEAPKTLTIKKDQNEASEDNPSVSPSNISISLPTLLGAAVEPESNPAEVLEGNDSVCDMSL</sequence>
<keyword evidence="7 11" id="KW-0472">Membrane</keyword>
<dbReference type="GeneID" id="110988802"/>
<dbReference type="Pfam" id="PF00530">
    <property type="entry name" value="SRCR"/>
    <property type="match status" value="7"/>
</dbReference>
<evidence type="ECO:0000256" key="7">
    <source>
        <dbReference type="ARBA" id="ARBA00023136"/>
    </source>
</evidence>
<dbReference type="GO" id="GO:0004930">
    <property type="term" value="F:G protein-coupled receptor activity"/>
    <property type="evidence" value="ECO:0007669"/>
    <property type="project" value="InterPro"/>
</dbReference>
<keyword evidence="6 11" id="KW-1133">Transmembrane helix</keyword>
<comment type="subcellular location">
    <subcellularLocation>
        <location evidence="1">Membrane</location>
        <topology evidence="1">Multi-pass membrane protein</topology>
    </subcellularLocation>
    <subcellularLocation>
        <location evidence="2">Membrane</location>
        <topology evidence="2">Single-pass membrane protein</topology>
    </subcellularLocation>
</comment>
<feature type="transmembrane region" description="Helical" evidence="11">
    <location>
        <begin position="1517"/>
        <end position="1540"/>
    </location>
</feature>
<dbReference type="RefSeq" id="XP_022108354.1">
    <property type="nucleotide sequence ID" value="XM_022252662.1"/>
</dbReference>
<dbReference type="PRINTS" id="PR00258">
    <property type="entry name" value="SPERACTRCPTR"/>
</dbReference>
<dbReference type="Gene3D" id="2.60.220.50">
    <property type="match status" value="1"/>
</dbReference>
<feature type="domain" description="SRCR" evidence="14">
    <location>
        <begin position="1"/>
        <end position="36"/>
    </location>
</feature>
<dbReference type="PROSITE" id="PS50287">
    <property type="entry name" value="SRCR_2"/>
    <property type="match status" value="8"/>
</dbReference>
<dbReference type="SMART" id="SM00303">
    <property type="entry name" value="GPS"/>
    <property type="match status" value="1"/>
</dbReference>
<keyword evidence="8 10" id="KW-1015">Disulfide bond</keyword>
<keyword evidence="4" id="KW-0732">Signal</keyword>
<dbReference type="InterPro" id="IPR000203">
    <property type="entry name" value="GPS"/>
</dbReference>
<evidence type="ECO:0000313" key="16">
    <source>
        <dbReference type="RefSeq" id="XP_022108354.1"/>
    </source>
</evidence>
<evidence type="ECO:0000256" key="10">
    <source>
        <dbReference type="PROSITE-ProRule" id="PRU00196"/>
    </source>
</evidence>
<keyword evidence="3 11" id="KW-0812">Transmembrane</keyword>
<feature type="disulfide bond" evidence="10">
    <location>
        <begin position="432"/>
        <end position="442"/>
    </location>
</feature>
<feature type="disulfide bond" evidence="10">
    <location>
        <begin position="326"/>
        <end position="336"/>
    </location>
</feature>
<feature type="domain" description="SRCR" evidence="14">
    <location>
        <begin position="686"/>
        <end position="785"/>
    </location>
</feature>
<dbReference type="InterPro" id="IPR017981">
    <property type="entry name" value="GPCR_2-like_7TM"/>
</dbReference>
<dbReference type="InterPro" id="IPR001190">
    <property type="entry name" value="SRCR"/>
</dbReference>
<feature type="domain" description="SRCR" evidence="14">
    <location>
        <begin position="147"/>
        <end position="245"/>
    </location>
</feature>
<evidence type="ECO:0000256" key="4">
    <source>
        <dbReference type="ARBA" id="ARBA00022729"/>
    </source>
</evidence>
<dbReference type="InterPro" id="IPR000832">
    <property type="entry name" value="GPCR_2_secretin-like"/>
</dbReference>
<gene>
    <name evidence="16" type="primary">LOC110988802</name>
</gene>
<name>A0A8B7ZSG5_ACAPL</name>
<dbReference type="PANTHER" id="PTHR19331">
    <property type="entry name" value="SCAVENGER RECEPTOR DOMAIN-CONTAINING"/>
    <property type="match status" value="1"/>
</dbReference>
<dbReference type="GO" id="GO:0007166">
    <property type="term" value="P:cell surface receptor signaling pathway"/>
    <property type="evidence" value="ECO:0007669"/>
    <property type="project" value="InterPro"/>
</dbReference>
<feature type="domain" description="SRCR" evidence="14">
    <location>
        <begin position="467"/>
        <end position="568"/>
    </location>
</feature>
<dbReference type="Gene3D" id="3.10.250.10">
    <property type="entry name" value="SRCR-like domain"/>
    <property type="match status" value="8"/>
</dbReference>
<feature type="transmembrane region" description="Helical" evidence="11">
    <location>
        <begin position="1476"/>
        <end position="1496"/>
    </location>
</feature>
<dbReference type="FunFam" id="3.10.250.10:FF:000009">
    <property type="entry name" value="WC1"/>
    <property type="match status" value="1"/>
</dbReference>
<dbReference type="PROSITE" id="PS50221">
    <property type="entry name" value="GAIN_B"/>
    <property type="match status" value="1"/>
</dbReference>
<dbReference type="OMA" id="CKGHENK"/>
<evidence type="ECO:0000256" key="8">
    <source>
        <dbReference type="ARBA" id="ARBA00023157"/>
    </source>
</evidence>
<dbReference type="KEGG" id="aplc:110988802"/>
<dbReference type="PROSITE" id="PS00420">
    <property type="entry name" value="SRCR_1"/>
    <property type="match status" value="1"/>
</dbReference>
<feature type="disulfide bond" evidence="10">
    <location>
        <begin position="6"/>
        <end position="16"/>
    </location>
</feature>
<feature type="transmembrane region" description="Helical" evidence="11">
    <location>
        <begin position="1434"/>
        <end position="1456"/>
    </location>
</feature>
<evidence type="ECO:0000256" key="1">
    <source>
        <dbReference type="ARBA" id="ARBA00004141"/>
    </source>
</evidence>
<dbReference type="FunFam" id="3.10.250.10:FF:000005">
    <property type="entry name" value="Neurotrypsin isoform A"/>
    <property type="match status" value="1"/>
</dbReference>
<dbReference type="SUPFAM" id="SSF56487">
    <property type="entry name" value="SRCR-like"/>
    <property type="match status" value="8"/>
</dbReference>
<dbReference type="Pfam" id="PF01825">
    <property type="entry name" value="GPS"/>
    <property type="match status" value="1"/>
</dbReference>
<feature type="disulfide bond" evidence="10">
    <location>
        <begin position="755"/>
        <end position="765"/>
    </location>
</feature>
<dbReference type="InterPro" id="IPR036772">
    <property type="entry name" value="SRCR-like_dom_sf"/>
</dbReference>
<evidence type="ECO:0000259" key="14">
    <source>
        <dbReference type="PROSITE" id="PS50287"/>
    </source>
</evidence>
<feature type="transmembrane region" description="Helical" evidence="11">
    <location>
        <begin position="1365"/>
        <end position="1383"/>
    </location>
</feature>
<reference evidence="16" key="1">
    <citation type="submission" date="2025-08" db="UniProtKB">
        <authorList>
            <consortium name="RefSeq"/>
        </authorList>
    </citation>
    <scope>IDENTIFICATION</scope>
</reference>
<dbReference type="PROSITE" id="PS50261">
    <property type="entry name" value="G_PROTEIN_RECEP_F2_4"/>
    <property type="match status" value="1"/>
</dbReference>
<feature type="domain" description="G-protein coupled receptors family 2 profile 2" evidence="13">
    <location>
        <begin position="1328"/>
        <end position="1501"/>
    </location>
</feature>
<keyword evidence="15" id="KW-1185">Reference proteome</keyword>
<feature type="domain" description="SRCR" evidence="14">
    <location>
        <begin position="43"/>
        <end position="138"/>
    </location>
</feature>
<dbReference type="SMART" id="SM00202">
    <property type="entry name" value="SR"/>
    <property type="match status" value="7"/>
</dbReference>
<evidence type="ECO:0000256" key="9">
    <source>
        <dbReference type="ARBA" id="ARBA00023180"/>
    </source>
</evidence>
<feature type="disulfide bond" evidence="10">
    <location>
        <begin position="537"/>
        <end position="547"/>
    </location>
</feature>